<feature type="transmembrane region" description="Helical" evidence="1">
    <location>
        <begin position="237"/>
        <end position="258"/>
    </location>
</feature>
<dbReference type="RefSeq" id="WP_012843465.1">
    <property type="nucleotide sequence ID" value="NC_013501.1"/>
</dbReference>
<gene>
    <name evidence="3" type="ordered locus">Rmar_0959</name>
</gene>
<feature type="transmembrane region" description="Helical" evidence="1">
    <location>
        <begin position="193"/>
        <end position="210"/>
    </location>
</feature>
<keyword evidence="1" id="KW-0472">Membrane</keyword>
<dbReference type="GO" id="GO:0080120">
    <property type="term" value="P:CAAX-box protein maturation"/>
    <property type="evidence" value="ECO:0007669"/>
    <property type="project" value="UniProtKB-ARBA"/>
</dbReference>
<feature type="transmembrane region" description="Helical" evidence="1">
    <location>
        <begin position="67"/>
        <end position="91"/>
    </location>
</feature>
<feature type="transmembrane region" description="Helical" evidence="1">
    <location>
        <begin position="163"/>
        <end position="181"/>
    </location>
</feature>
<dbReference type="Proteomes" id="UP000002221">
    <property type="component" value="Chromosome"/>
</dbReference>
<name>D0MH95_RHOM4</name>
<dbReference type="STRING" id="518766.Rmar_0959"/>
<feature type="domain" description="CAAX prenyl protease 2/Lysostaphin resistance protein A-like" evidence="2">
    <location>
        <begin position="166"/>
        <end position="250"/>
    </location>
</feature>
<sequence length="308" mass="34217">MEKQNVWLNGPLERAQWPPLLTAILGLLLAFVLFQLVISPLVLVLGVLSRGQDLSVLMDLPRLVQGWPGLLLLANTAGQVLGLALPAWLLTRLHTRQAPRFLRLQPLRGSDLGWALLGLAFLMPVVQWLGHVNEALPLPESWRAFDAMQMELIEAALRGGLNVGANLLVLAVVPAFCEELLFRGYVQRQAERALGAVGGILFSGIVFGLYHLRLTQALPLCVLGVYLAYLVWRTGSLWSAVAVHLANNAFSVLLAAYAEHHPRLSWQDLEQLEVPWYLVALGLIGFGWVLFRLERRTRLTNNLTEPMP</sequence>
<protein>
    <submittedName>
        <fullName evidence="3">Abortive infection protein</fullName>
    </submittedName>
</protein>
<dbReference type="InterPro" id="IPR003675">
    <property type="entry name" value="Rce1/LyrA-like_dom"/>
</dbReference>
<feature type="transmembrane region" description="Helical" evidence="1">
    <location>
        <begin position="274"/>
        <end position="291"/>
    </location>
</feature>
<dbReference type="PANTHER" id="PTHR36435">
    <property type="entry name" value="SLR1288 PROTEIN"/>
    <property type="match status" value="1"/>
</dbReference>
<feature type="transmembrane region" description="Helical" evidence="1">
    <location>
        <begin position="216"/>
        <end position="232"/>
    </location>
</feature>
<evidence type="ECO:0000259" key="2">
    <source>
        <dbReference type="Pfam" id="PF02517"/>
    </source>
</evidence>
<dbReference type="Pfam" id="PF02517">
    <property type="entry name" value="Rce1-like"/>
    <property type="match status" value="1"/>
</dbReference>
<reference evidence="3 4" key="1">
    <citation type="journal article" date="2009" name="Stand. Genomic Sci.">
        <title>Complete genome sequence of Rhodothermus marinus type strain (R-10).</title>
        <authorList>
            <person name="Nolan M."/>
            <person name="Tindall B.J."/>
            <person name="Pomrenke H."/>
            <person name="Lapidus A."/>
            <person name="Copeland A."/>
            <person name="Glavina Del Rio T."/>
            <person name="Lucas S."/>
            <person name="Chen F."/>
            <person name="Tice H."/>
            <person name="Cheng J.F."/>
            <person name="Saunders E."/>
            <person name="Han C."/>
            <person name="Bruce D."/>
            <person name="Goodwin L."/>
            <person name="Chain P."/>
            <person name="Pitluck S."/>
            <person name="Ovchinikova G."/>
            <person name="Pati A."/>
            <person name="Ivanova N."/>
            <person name="Mavromatis K."/>
            <person name="Chen A."/>
            <person name="Palaniappan K."/>
            <person name="Land M."/>
            <person name="Hauser L."/>
            <person name="Chang Y.J."/>
            <person name="Jeffries C.D."/>
            <person name="Brettin T."/>
            <person name="Goker M."/>
            <person name="Bristow J."/>
            <person name="Eisen J.A."/>
            <person name="Markowitz V."/>
            <person name="Hugenholtz P."/>
            <person name="Kyrpides N.C."/>
            <person name="Klenk H.P."/>
            <person name="Detter J.C."/>
        </authorList>
    </citation>
    <scope>NUCLEOTIDE SEQUENCE [LARGE SCALE GENOMIC DNA]</scope>
    <source>
        <strain evidence="4">ATCC 43812 / DSM 4252 / R-10</strain>
    </source>
</reference>
<dbReference type="MEROPS" id="G05.A04"/>
<dbReference type="InterPro" id="IPR052710">
    <property type="entry name" value="CAAX_protease"/>
</dbReference>
<keyword evidence="4" id="KW-1185">Reference proteome</keyword>
<feature type="transmembrane region" description="Helical" evidence="1">
    <location>
        <begin position="112"/>
        <end position="130"/>
    </location>
</feature>
<dbReference type="PANTHER" id="PTHR36435:SF1">
    <property type="entry name" value="CAAX AMINO TERMINAL PROTEASE FAMILY PROTEIN"/>
    <property type="match status" value="1"/>
</dbReference>
<proteinExistence type="predicted"/>
<dbReference type="HOGENOM" id="CLU_920982_0_0_10"/>
<evidence type="ECO:0000313" key="4">
    <source>
        <dbReference type="Proteomes" id="UP000002221"/>
    </source>
</evidence>
<dbReference type="OrthoDB" id="1523022at2"/>
<dbReference type="AlphaFoldDB" id="D0MH95"/>
<accession>D0MH95</accession>
<dbReference type="GO" id="GO:0004175">
    <property type="term" value="F:endopeptidase activity"/>
    <property type="evidence" value="ECO:0007669"/>
    <property type="project" value="UniProtKB-ARBA"/>
</dbReference>
<feature type="transmembrane region" description="Helical" evidence="1">
    <location>
        <begin position="20"/>
        <end position="47"/>
    </location>
</feature>
<dbReference type="EMBL" id="CP001807">
    <property type="protein sequence ID" value="ACY47853.1"/>
    <property type="molecule type" value="Genomic_DNA"/>
</dbReference>
<evidence type="ECO:0000256" key="1">
    <source>
        <dbReference type="SAM" id="Phobius"/>
    </source>
</evidence>
<dbReference type="eggNOG" id="COG1266">
    <property type="taxonomic scope" value="Bacteria"/>
</dbReference>
<organism evidence="3 4">
    <name type="scientific">Rhodothermus marinus (strain ATCC 43812 / DSM 4252 / R-10)</name>
    <name type="common">Rhodothermus obamensis</name>
    <dbReference type="NCBI Taxonomy" id="518766"/>
    <lineage>
        <taxon>Bacteria</taxon>
        <taxon>Pseudomonadati</taxon>
        <taxon>Rhodothermota</taxon>
        <taxon>Rhodothermia</taxon>
        <taxon>Rhodothermales</taxon>
        <taxon>Rhodothermaceae</taxon>
        <taxon>Rhodothermus</taxon>
    </lineage>
</organism>
<keyword evidence="1" id="KW-0812">Transmembrane</keyword>
<keyword evidence="1" id="KW-1133">Transmembrane helix</keyword>
<dbReference type="KEGG" id="rmr:Rmar_0959"/>
<evidence type="ECO:0000313" key="3">
    <source>
        <dbReference type="EMBL" id="ACY47853.1"/>
    </source>
</evidence>